<evidence type="ECO:0000256" key="6">
    <source>
        <dbReference type="ARBA" id="ARBA00023034"/>
    </source>
</evidence>
<evidence type="ECO:0000313" key="13">
    <source>
        <dbReference type="Proteomes" id="UP000019116"/>
    </source>
</evidence>
<dbReference type="STRING" id="4565.A0A3B6JDQ4"/>
<keyword evidence="2 10" id="KW-0812">Transmembrane</keyword>
<feature type="transmembrane region" description="Helical" evidence="10">
    <location>
        <begin position="149"/>
        <end position="170"/>
    </location>
</feature>
<dbReference type="GO" id="GO:0005798">
    <property type="term" value="C:Golgi-associated vesicle"/>
    <property type="evidence" value="ECO:0007669"/>
    <property type="project" value="UniProtKB-ARBA"/>
</dbReference>
<dbReference type="GO" id="GO:0005789">
    <property type="term" value="C:endoplasmic reticulum membrane"/>
    <property type="evidence" value="ECO:0007669"/>
    <property type="project" value="UniProtKB-SubCell"/>
</dbReference>
<dbReference type="FunFam" id="1.10.472.100:FF:000002">
    <property type="entry name" value="Presenilin"/>
    <property type="match status" value="1"/>
</dbReference>
<comment type="function">
    <text evidence="8 10">Probable subunit of the gamma-secretase complex, an endoprotease complex that catalyzes the intramembrane cleavage of integral membrane proteins such as Notch receptors.</text>
</comment>
<keyword evidence="10" id="KW-0378">Hydrolase</keyword>
<feature type="transmembrane region" description="Helical" evidence="10">
    <location>
        <begin position="63"/>
        <end position="82"/>
    </location>
</feature>
<dbReference type="Gramene" id="TraesSTA4D03G02430720.1">
    <property type="protein sequence ID" value="TraesSTA4D03G02430720.1"/>
    <property type="gene ID" value="TraesSTA4D03G02430720"/>
</dbReference>
<comment type="subunit">
    <text evidence="9">Homodimer. Probable component of the gamma-secretase complex, a complex composed of a presenilin homodimer, nicastrin, APH1 and PEN2.</text>
</comment>
<dbReference type="PANTHER" id="PTHR10202">
    <property type="entry name" value="PRESENILIN"/>
    <property type="match status" value="1"/>
</dbReference>
<dbReference type="Gramene" id="TraesROB_scaffold_141113_01G000200.1">
    <property type="protein sequence ID" value="TraesROB_scaffold_141113_01G000200.1"/>
    <property type="gene ID" value="TraesROB_scaffold_141113_01G000200"/>
</dbReference>
<dbReference type="GO" id="GO:0007219">
    <property type="term" value="P:Notch signaling pathway"/>
    <property type="evidence" value="ECO:0007669"/>
    <property type="project" value="UniProtKB-KW"/>
</dbReference>
<keyword evidence="4 10" id="KW-0914">Notch signaling pathway</keyword>
<dbReference type="Gramene" id="TraesARI4D03G02474170.1">
    <property type="protein sequence ID" value="TraesARI4D03G02474170.1.CDS1"/>
    <property type="gene ID" value="TraesARI4D03G02474170"/>
</dbReference>
<dbReference type="Gramene" id="TraesPARA_EIv1.0_1422790.1">
    <property type="protein sequence ID" value="TraesPARA_EIv1.0_1422790.1.CDS1"/>
    <property type="gene ID" value="TraesPARA_EIv1.0_1422790"/>
</dbReference>
<dbReference type="PRINTS" id="PR01072">
    <property type="entry name" value="PRESENILIN"/>
</dbReference>
<keyword evidence="5 10" id="KW-1133">Transmembrane helix</keyword>
<reference evidence="12" key="1">
    <citation type="submission" date="2018-08" db="EMBL/GenBank/DDBJ databases">
        <authorList>
            <person name="Rossello M."/>
        </authorList>
    </citation>
    <scope>NUCLEOTIDE SEQUENCE [LARGE SCALE GENOMIC DNA]</scope>
    <source>
        <strain evidence="12">cv. Chinese Spring</strain>
    </source>
</reference>
<evidence type="ECO:0000256" key="8">
    <source>
        <dbReference type="ARBA" id="ARBA00059584"/>
    </source>
</evidence>
<dbReference type="Gramene" id="TraesNOR4D03G02453440.1">
    <property type="protein sequence ID" value="TraesNOR4D03G02453440.1.CDS1"/>
    <property type="gene ID" value="TraesNOR4D03G02453440"/>
</dbReference>
<evidence type="ECO:0000256" key="1">
    <source>
        <dbReference type="ARBA" id="ARBA00008604"/>
    </source>
</evidence>
<dbReference type="GeneID" id="123096119"/>
<dbReference type="Gramene" id="TraesSYM4D03G02462770.1">
    <property type="protein sequence ID" value="TraesSYM4D03G02462770.1.CDS1"/>
    <property type="gene ID" value="TraesSYM4D03G02462770"/>
</dbReference>
<dbReference type="Gramene" id="TraesJUL4D03G02454380.1">
    <property type="protein sequence ID" value="TraesJUL4D03G02454380.1.CDS1"/>
    <property type="gene ID" value="TraesJUL4D03G02454380"/>
</dbReference>
<name>A0A3B6JDQ4_WHEAT</name>
<dbReference type="Gene3D" id="1.10.472.100">
    <property type="entry name" value="Presenilin"/>
    <property type="match status" value="1"/>
</dbReference>
<dbReference type="Gramene" id="TraesCLE_scaffold_057874_01G000200.1">
    <property type="protein sequence ID" value="TraesCLE_scaffold_057874_01G000200.1"/>
    <property type="gene ID" value="TraesCLE_scaffold_057874_01G000200"/>
</dbReference>
<evidence type="ECO:0000256" key="4">
    <source>
        <dbReference type="ARBA" id="ARBA00022976"/>
    </source>
</evidence>
<dbReference type="EC" id="3.4.23.-" evidence="10"/>
<evidence type="ECO:0000256" key="3">
    <source>
        <dbReference type="ARBA" id="ARBA00022824"/>
    </source>
</evidence>
<dbReference type="InterPro" id="IPR042524">
    <property type="entry name" value="Presenilin_C"/>
</dbReference>
<feature type="compositionally biased region" description="Polar residues" evidence="11">
    <location>
        <begin position="289"/>
        <end position="308"/>
    </location>
</feature>
<feature type="transmembrane region" description="Helical" evidence="10">
    <location>
        <begin position="410"/>
        <end position="430"/>
    </location>
</feature>
<evidence type="ECO:0000256" key="11">
    <source>
        <dbReference type="SAM" id="MobiDB-lite"/>
    </source>
</evidence>
<protein>
    <recommendedName>
        <fullName evidence="10">Presenilin</fullName>
        <ecNumber evidence="10">3.4.23.-</ecNumber>
    </recommendedName>
</protein>
<evidence type="ECO:0000256" key="5">
    <source>
        <dbReference type="ARBA" id="ARBA00022989"/>
    </source>
</evidence>
<keyword evidence="3 10" id="KW-0256">Endoplasmic reticulum</keyword>
<dbReference type="Proteomes" id="UP000019116">
    <property type="component" value="Chromosome 4D"/>
</dbReference>
<feature type="region of interest" description="Disordered" evidence="11">
    <location>
        <begin position="313"/>
        <end position="332"/>
    </location>
</feature>
<dbReference type="PaxDb" id="4565-Traes_4DS_B905327D2.1"/>
<evidence type="ECO:0000256" key="9">
    <source>
        <dbReference type="ARBA" id="ARBA00062638"/>
    </source>
</evidence>
<dbReference type="Gramene" id="TraesMAC4D03G02433780.1">
    <property type="protein sequence ID" value="TraesMAC4D03G02433780.1.CDS1"/>
    <property type="gene ID" value="TraesMAC4D03G02433780"/>
</dbReference>
<dbReference type="GO" id="GO:0042500">
    <property type="term" value="F:aspartic endopeptidase activity, intramembrane cleaving"/>
    <property type="evidence" value="ECO:0007669"/>
    <property type="project" value="InterPro"/>
</dbReference>
<dbReference type="Gramene" id="TraesLDM4D03G02437590.1">
    <property type="protein sequence ID" value="TraesLDM4D03G02437590.1.CDS1"/>
    <property type="gene ID" value="TraesLDM4D03G02437590"/>
</dbReference>
<dbReference type="RefSeq" id="XP_044373675.1">
    <property type="nucleotide sequence ID" value="XM_044517740.1"/>
</dbReference>
<keyword evidence="13" id="KW-1185">Reference proteome</keyword>
<dbReference type="SMART" id="SM00730">
    <property type="entry name" value="PSN"/>
    <property type="match status" value="1"/>
</dbReference>
<keyword evidence="7 10" id="KW-0472">Membrane</keyword>
<feature type="transmembrane region" description="Helical" evidence="10">
    <location>
        <begin position="36"/>
        <end position="56"/>
    </location>
</feature>
<comment type="similarity">
    <text evidence="1 10">Belongs to the peptidase A22A family.</text>
</comment>
<dbReference type="OMA" id="MYYQDID"/>
<feature type="transmembrane region" description="Helical" evidence="10">
    <location>
        <begin position="88"/>
        <end position="112"/>
    </location>
</feature>
<dbReference type="GO" id="GO:0070765">
    <property type="term" value="C:gamma-secretase complex"/>
    <property type="evidence" value="ECO:0000318"/>
    <property type="project" value="GO_Central"/>
</dbReference>
<feature type="transmembrane region" description="Helical" evidence="10">
    <location>
        <begin position="121"/>
        <end position="143"/>
    </location>
</feature>
<dbReference type="Gramene" id="TraesWEE_scaffold_017653_01G000200.1">
    <property type="protein sequence ID" value="TraesWEE_scaffold_017653_01G000200.1"/>
    <property type="gene ID" value="TraesWEE_scaffold_017653_01G000200"/>
</dbReference>
<evidence type="ECO:0000313" key="12">
    <source>
        <dbReference type="EnsemblPlants" id="TraesCS4D02G075300.1.cds1"/>
    </source>
</evidence>
<dbReference type="Gramene" id="TraesCAD_scaffold_055748_01G000200.1">
    <property type="protein sequence ID" value="TraesCAD_scaffold_055748_01G000200.1"/>
    <property type="gene ID" value="TraesCAD_scaffold_055748_01G000200"/>
</dbReference>
<dbReference type="Gramene" id="TraesLAC4D03G02388910.1">
    <property type="protein sequence ID" value="TraesLAC4D03G02388910.1.CDS1"/>
    <property type="gene ID" value="TraesLAC4D03G02388910"/>
</dbReference>
<dbReference type="InterPro" id="IPR006639">
    <property type="entry name" value="Preselin/SPP"/>
</dbReference>
<keyword evidence="6 10" id="KW-0333">Golgi apparatus</keyword>
<proteinExistence type="inferred from homology"/>
<dbReference type="GO" id="GO:0006509">
    <property type="term" value="P:membrane protein ectodomain proteolysis"/>
    <property type="evidence" value="ECO:0000318"/>
    <property type="project" value="GO_Central"/>
</dbReference>
<accession>A0A3B6JDQ4</accession>
<dbReference type="AlphaFoldDB" id="A0A3B6JDQ4"/>
<evidence type="ECO:0000256" key="2">
    <source>
        <dbReference type="ARBA" id="ARBA00022692"/>
    </source>
</evidence>
<sequence>MADEGPAPAPAAAAAVPVGGASATILDTLGEDITRIVGPVSACMLIVVLLVSLLSSPSSPSPLVAPIAAAGAGGAGGGGGGGDDLASALVTAVVFVVFVTAATFLMALLFYFRCTPCLRAYLGLSAIWILLLLGGQMCLLLLSRLRLPLDVVSCALLLPNAAAALAVAAISPASVPIALHQAALLAIAVLTAFWFTLLPEWTTWALLVAMAVYDLGAVLIPGGPLRVLLELAIERNEEIPALVYEARPVDPRHGQNWRLWRERARQPGGDLDPSSTVEVIGEVLGRNPLLNSAGNSPNSTTQAGEQTNLTGAVSNSRLRESPVPDLSSGSANAQAREALALPETRLHIAELRVPLIQPQPDRTSDDDDDDDDEDGIGLGSSGAIKLGLGDFIFYSVLVGRAAMYDYMTVYACYLAIIAGLGITLLLLAFYRKALPALPVSITLGVLFYVLTRTLLESFVMQCSTNFLMF</sequence>
<dbReference type="SMR" id="A0A3B6JDQ4"/>
<dbReference type="KEGG" id="taes:123096119"/>
<dbReference type="Pfam" id="PF01080">
    <property type="entry name" value="Presenilin"/>
    <property type="match status" value="1"/>
</dbReference>
<dbReference type="GO" id="GO:0000139">
    <property type="term" value="C:Golgi membrane"/>
    <property type="evidence" value="ECO:0007669"/>
    <property type="project" value="UniProtKB-SubCell"/>
</dbReference>
<dbReference type="Gramene" id="TraesKAR4D01G0038060.1">
    <property type="protein sequence ID" value="cds.TraesKAR4D01G0038060.1"/>
    <property type="gene ID" value="TraesKAR4D01G0038060"/>
</dbReference>
<feature type="region of interest" description="Disordered" evidence="11">
    <location>
        <begin position="288"/>
        <end position="308"/>
    </location>
</feature>
<evidence type="ECO:0000256" key="10">
    <source>
        <dbReference type="RuleBase" id="RU361148"/>
    </source>
</evidence>
<feature type="transmembrane region" description="Helical" evidence="10">
    <location>
        <begin position="177"/>
        <end position="195"/>
    </location>
</feature>
<dbReference type="PANTHER" id="PTHR10202:SF13">
    <property type="entry name" value="PRESENILIN HOMOLOG"/>
    <property type="match status" value="1"/>
</dbReference>
<feature type="transmembrane region" description="Helical" evidence="10">
    <location>
        <begin position="436"/>
        <end position="455"/>
    </location>
</feature>
<dbReference type="EnsemblPlants" id="TraesCS4D02G075300.1">
    <property type="protein sequence ID" value="TraesCS4D02G075300.1.cds1"/>
    <property type="gene ID" value="TraesCS4D02G075300"/>
</dbReference>
<gene>
    <name evidence="12" type="primary">LOC123096119</name>
</gene>
<feature type="transmembrane region" description="Helical" evidence="10">
    <location>
        <begin position="201"/>
        <end position="220"/>
    </location>
</feature>
<dbReference type="InterPro" id="IPR001108">
    <property type="entry name" value="Peptidase_A22A"/>
</dbReference>
<organism evidence="12">
    <name type="scientific">Triticum aestivum</name>
    <name type="common">Wheat</name>
    <dbReference type="NCBI Taxonomy" id="4565"/>
    <lineage>
        <taxon>Eukaryota</taxon>
        <taxon>Viridiplantae</taxon>
        <taxon>Streptophyta</taxon>
        <taxon>Embryophyta</taxon>
        <taxon>Tracheophyta</taxon>
        <taxon>Spermatophyta</taxon>
        <taxon>Magnoliopsida</taxon>
        <taxon>Liliopsida</taxon>
        <taxon>Poales</taxon>
        <taxon>Poaceae</taxon>
        <taxon>BOP clade</taxon>
        <taxon>Pooideae</taxon>
        <taxon>Triticodae</taxon>
        <taxon>Triticeae</taxon>
        <taxon>Triticinae</taxon>
        <taxon>Triticum</taxon>
    </lineage>
</organism>
<reference evidence="12" key="2">
    <citation type="submission" date="2018-10" db="UniProtKB">
        <authorList>
            <consortium name="EnsemblPlants"/>
        </authorList>
    </citation>
    <scope>IDENTIFICATION</scope>
</reference>
<dbReference type="GO" id="GO:0016485">
    <property type="term" value="P:protein processing"/>
    <property type="evidence" value="ECO:0007669"/>
    <property type="project" value="InterPro"/>
</dbReference>
<dbReference type="Gramene" id="TraesCS4D02G075300.1">
    <property type="protein sequence ID" value="TraesCS4D02G075300.1.cds1"/>
    <property type="gene ID" value="TraesCS4D02G075300"/>
</dbReference>
<dbReference type="Gramene" id="TraesCS4D03G0142700.1">
    <property type="protein sequence ID" value="TraesCS4D03G0142700.1.CDS1"/>
    <property type="gene ID" value="TraesCS4D03G0142700"/>
</dbReference>
<comment type="subcellular location">
    <subcellularLocation>
        <location evidence="10">Endoplasmic reticulum membrane</location>
        <topology evidence="10">Multi-pass membrane protein</topology>
    </subcellularLocation>
    <subcellularLocation>
        <location evidence="10">Golgi apparatus membrane</location>
        <topology evidence="10">Multi-pass membrane protein</topology>
    </subcellularLocation>
</comment>
<dbReference type="Gramene" id="TraesJAG4D03G02432920.1">
    <property type="protein sequence ID" value="TraesJAG4D03G02432920.1.CDS1"/>
    <property type="gene ID" value="TraesJAG4D03G02432920"/>
</dbReference>
<keyword evidence="10" id="KW-0645">Protease</keyword>
<dbReference type="GO" id="GO:0004175">
    <property type="term" value="F:endopeptidase activity"/>
    <property type="evidence" value="ECO:0000318"/>
    <property type="project" value="GO_Central"/>
</dbReference>
<comment type="domain">
    <text evidence="10">The PAL motif is required for normal active site conformation.</text>
</comment>
<evidence type="ECO:0000256" key="7">
    <source>
        <dbReference type="ARBA" id="ARBA00023136"/>
    </source>
</evidence>